<dbReference type="InterPro" id="IPR048862">
    <property type="entry name" value="SPOCS_spoVID_N"/>
</dbReference>
<reference evidence="3 4" key="1">
    <citation type="submission" date="2016-11" db="EMBL/GenBank/DDBJ databases">
        <authorList>
            <person name="Jaros S."/>
            <person name="Januszkiewicz K."/>
            <person name="Wedrychowicz H."/>
        </authorList>
    </citation>
    <scope>NUCLEOTIDE SEQUENCE [LARGE SCALE GENOMIC DNA]</scope>
    <source>
        <strain evidence="3 4">IBRC-M 10683</strain>
    </source>
</reference>
<dbReference type="STRING" id="930117.SAMN05216225_10029"/>
<evidence type="ECO:0000259" key="2">
    <source>
        <dbReference type="PROSITE" id="PS51782"/>
    </source>
</evidence>
<dbReference type="CDD" id="cd00118">
    <property type="entry name" value="LysM"/>
    <property type="match status" value="1"/>
</dbReference>
<feature type="compositionally biased region" description="Polar residues" evidence="1">
    <location>
        <begin position="202"/>
        <end position="211"/>
    </location>
</feature>
<dbReference type="EMBL" id="FQVW01000002">
    <property type="protein sequence ID" value="SHF64965.1"/>
    <property type="molecule type" value="Genomic_DNA"/>
</dbReference>
<proteinExistence type="predicted"/>
<feature type="domain" description="LysM" evidence="2">
    <location>
        <begin position="317"/>
        <end position="360"/>
    </location>
</feature>
<feature type="compositionally biased region" description="Acidic residues" evidence="1">
    <location>
        <begin position="215"/>
        <end position="224"/>
    </location>
</feature>
<dbReference type="Pfam" id="PF01476">
    <property type="entry name" value="LysM"/>
    <property type="match status" value="1"/>
</dbReference>
<accession>A0A1M5DDH3</accession>
<dbReference type="OrthoDB" id="2966368at2"/>
<keyword evidence="4" id="KW-1185">Reference proteome</keyword>
<organism evidence="3 4">
    <name type="scientific">Ornithinibacillus halophilus</name>
    <dbReference type="NCBI Taxonomy" id="930117"/>
    <lineage>
        <taxon>Bacteria</taxon>
        <taxon>Bacillati</taxon>
        <taxon>Bacillota</taxon>
        <taxon>Bacilli</taxon>
        <taxon>Bacillales</taxon>
        <taxon>Bacillaceae</taxon>
        <taxon>Ornithinibacillus</taxon>
    </lineage>
</organism>
<feature type="compositionally biased region" description="Basic and acidic residues" evidence="1">
    <location>
        <begin position="225"/>
        <end position="235"/>
    </location>
</feature>
<feature type="compositionally biased region" description="Basic and acidic residues" evidence="1">
    <location>
        <begin position="180"/>
        <end position="196"/>
    </location>
</feature>
<dbReference type="Gene3D" id="3.10.350.10">
    <property type="entry name" value="LysM domain"/>
    <property type="match status" value="1"/>
</dbReference>
<feature type="compositionally biased region" description="Acidic residues" evidence="1">
    <location>
        <begin position="276"/>
        <end position="286"/>
    </location>
</feature>
<dbReference type="InterPro" id="IPR014256">
    <property type="entry name" value="Spore_VI_D"/>
</dbReference>
<dbReference type="PROSITE" id="PS51782">
    <property type="entry name" value="LYSM"/>
    <property type="match status" value="1"/>
</dbReference>
<dbReference type="RefSeq" id="WP_072887706.1">
    <property type="nucleotide sequence ID" value="NZ_FQVW01000002.1"/>
</dbReference>
<protein>
    <submittedName>
        <fullName evidence="3">Stage VI sporulation protein D</fullName>
    </submittedName>
</protein>
<name>A0A1M5DDH3_9BACI</name>
<dbReference type="InterPro" id="IPR036779">
    <property type="entry name" value="LysM_dom_sf"/>
</dbReference>
<sequence>MSNEQSVFSFELNESLFFEKGQEVEEIVGISLDPEISIQPFNDYISIRGVVELQGSYLMAQYDTSDSDEESFFSEGYQAKRYMERVEDGGSGGAVFSHRFPVEISIPSYRVDDLNDVSVMITEFDYELPASNQLQLKSTIEIHGISDQVEEPRYTETTEENDASADAVELEPESESEPLSSERAEESFEFEIKKENDEVESSESLNTNIPSLQDDYVEEESSESPEEKGRWKYKETQTLSEFFNKDNEEQDNESPNESPDVFYESPSPSPSVEYNDSPDTDDDESSESSSEKVKGLNFLSKLFRGEEEEEERYTKMRLCIVQENDTLESIAERYETTTLQITSQNKLDSDDVSAGQLLYIPYHKKVN</sequence>
<dbReference type="Proteomes" id="UP000183988">
    <property type="component" value="Unassembled WGS sequence"/>
</dbReference>
<evidence type="ECO:0000313" key="4">
    <source>
        <dbReference type="Proteomes" id="UP000183988"/>
    </source>
</evidence>
<dbReference type="InterPro" id="IPR018392">
    <property type="entry name" value="LysM"/>
</dbReference>
<dbReference type="AlphaFoldDB" id="A0A1M5DDH3"/>
<feature type="region of interest" description="Disordered" evidence="1">
    <location>
        <begin position="151"/>
        <end position="293"/>
    </location>
</feature>
<dbReference type="NCBIfam" id="TIGR02907">
    <property type="entry name" value="spore_VI_D"/>
    <property type="match status" value="1"/>
</dbReference>
<dbReference type="Pfam" id="PF20918">
    <property type="entry name" value="SPOCS_spoVID-N"/>
    <property type="match status" value="1"/>
</dbReference>
<evidence type="ECO:0000313" key="3">
    <source>
        <dbReference type="EMBL" id="SHF64965.1"/>
    </source>
</evidence>
<gene>
    <name evidence="3" type="ORF">SAMN05216225_10029</name>
</gene>
<dbReference type="SMART" id="SM00257">
    <property type="entry name" value="LysM"/>
    <property type="match status" value="1"/>
</dbReference>
<evidence type="ECO:0000256" key="1">
    <source>
        <dbReference type="SAM" id="MobiDB-lite"/>
    </source>
</evidence>
<feature type="compositionally biased region" description="Acidic residues" evidence="1">
    <location>
        <begin position="157"/>
        <end position="176"/>
    </location>
</feature>
<dbReference type="SUPFAM" id="SSF54106">
    <property type="entry name" value="LysM domain"/>
    <property type="match status" value="1"/>
</dbReference>